<dbReference type="STRING" id="289003.SAMN05216190_108166"/>
<dbReference type="FunFam" id="3.40.50.300:FF:000032">
    <property type="entry name" value="Export ABC transporter ATP-binding protein"/>
    <property type="match status" value="1"/>
</dbReference>
<evidence type="ECO:0000256" key="6">
    <source>
        <dbReference type="ARBA" id="ARBA00022840"/>
    </source>
</evidence>
<evidence type="ECO:0000256" key="1">
    <source>
        <dbReference type="ARBA" id="ARBA00004429"/>
    </source>
</evidence>
<dbReference type="EMBL" id="FOWX01000008">
    <property type="protein sequence ID" value="SFP32655.1"/>
    <property type="molecule type" value="Genomic_DNA"/>
</dbReference>
<keyword evidence="3" id="KW-1003">Cell membrane</keyword>
<evidence type="ECO:0000259" key="9">
    <source>
        <dbReference type="PROSITE" id="PS50893"/>
    </source>
</evidence>
<dbReference type="GO" id="GO:0022857">
    <property type="term" value="F:transmembrane transporter activity"/>
    <property type="evidence" value="ECO:0007669"/>
    <property type="project" value="UniProtKB-ARBA"/>
</dbReference>
<name>A0A1I5PF36_9PSED</name>
<proteinExistence type="inferred from homology"/>
<dbReference type="InterPro" id="IPR017871">
    <property type="entry name" value="ABC_transporter-like_CS"/>
</dbReference>
<dbReference type="InterPro" id="IPR017911">
    <property type="entry name" value="MacB-like_ATP-bd"/>
</dbReference>
<keyword evidence="5" id="KW-0547">Nucleotide-binding</keyword>
<dbReference type="OrthoDB" id="9783924at2"/>
<evidence type="ECO:0000256" key="2">
    <source>
        <dbReference type="ARBA" id="ARBA00022448"/>
    </source>
</evidence>
<dbReference type="GO" id="GO:0005886">
    <property type="term" value="C:plasma membrane"/>
    <property type="evidence" value="ECO:0007669"/>
    <property type="project" value="UniProtKB-SubCell"/>
</dbReference>
<comment type="subcellular location">
    <subcellularLocation>
        <location evidence="1">Cell inner membrane</location>
        <topology evidence="1">Multi-pass membrane protein</topology>
    </subcellularLocation>
</comment>
<dbReference type="PANTHER" id="PTHR24220:SF86">
    <property type="entry name" value="ABC TRANSPORTER ABCH.1"/>
    <property type="match status" value="1"/>
</dbReference>
<evidence type="ECO:0000256" key="4">
    <source>
        <dbReference type="ARBA" id="ARBA00022692"/>
    </source>
</evidence>
<dbReference type="PANTHER" id="PTHR24220">
    <property type="entry name" value="IMPORT ATP-BINDING PROTEIN"/>
    <property type="match status" value="1"/>
</dbReference>
<keyword evidence="4" id="KW-0812">Transmembrane</keyword>
<evidence type="ECO:0000256" key="5">
    <source>
        <dbReference type="ARBA" id="ARBA00022741"/>
    </source>
</evidence>
<organism evidence="10 11">
    <name type="scientific">Pseudomonas borbori</name>
    <dbReference type="NCBI Taxonomy" id="289003"/>
    <lineage>
        <taxon>Bacteria</taxon>
        <taxon>Pseudomonadati</taxon>
        <taxon>Pseudomonadota</taxon>
        <taxon>Gammaproteobacteria</taxon>
        <taxon>Pseudomonadales</taxon>
        <taxon>Pseudomonadaceae</taxon>
        <taxon>Pseudomonas</taxon>
    </lineage>
</organism>
<dbReference type="GO" id="GO:0016887">
    <property type="term" value="F:ATP hydrolysis activity"/>
    <property type="evidence" value="ECO:0007669"/>
    <property type="project" value="InterPro"/>
</dbReference>
<evidence type="ECO:0000313" key="10">
    <source>
        <dbReference type="EMBL" id="SFP32655.1"/>
    </source>
</evidence>
<sequence>MIRLRGLTRHFQAGEQRVVGLDALQLDIHAGDYLAVMGPSGSGKSTLLNILGLLDAPDAGEYWLDGVATAALSEARRAELRSRTIGFVFQSYHLIPRLTALENIELPMLLAGIEPNLRRRRSGELVERLGLGDRLSHRPGELSGGQRQRVAIARAMVMQPALLLADEPTGNLDSRAGGEVIALLEELNDDGLTLVLVTHDAEHAARARRQLRLRDGRIVDEALLEPA</sequence>
<gene>
    <name evidence="10" type="ORF">SAMN05216190_108166</name>
</gene>
<evidence type="ECO:0000256" key="7">
    <source>
        <dbReference type="ARBA" id="ARBA00023136"/>
    </source>
</evidence>
<dbReference type="Proteomes" id="UP000198784">
    <property type="component" value="Unassembled WGS sequence"/>
</dbReference>
<dbReference type="RefSeq" id="WP_090499758.1">
    <property type="nucleotide sequence ID" value="NZ_FOWX01000008.1"/>
</dbReference>
<dbReference type="GO" id="GO:0005524">
    <property type="term" value="F:ATP binding"/>
    <property type="evidence" value="ECO:0007669"/>
    <property type="project" value="UniProtKB-KW"/>
</dbReference>
<evidence type="ECO:0000256" key="3">
    <source>
        <dbReference type="ARBA" id="ARBA00022475"/>
    </source>
</evidence>
<dbReference type="InterPro" id="IPR003593">
    <property type="entry name" value="AAA+_ATPase"/>
</dbReference>
<dbReference type="SUPFAM" id="SSF52540">
    <property type="entry name" value="P-loop containing nucleoside triphosphate hydrolases"/>
    <property type="match status" value="1"/>
</dbReference>
<keyword evidence="11" id="KW-1185">Reference proteome</keyword>
<comment type="similarity">
    <text evidence="8">Belongs to the ABC transporter superfamily. Macrolide exporter (TC 3.A.1.122) family.</text>
</comment>
<dbReference type="PROSITE" id="PS50893">
    <property type="entry name" value="ABC_TRANSPORTER_2"/>
    <property type="match status" value="1"/>
</dbReference>
<keyword evidence="2" id="KW-0813">Transport</keyword>
<dbReference type="InterPro" id="IPR027417">
    <property type="entry name" value="P-loop_NTPase"/>
</dbReference>
<dbReference type="PROSITE" id="PS00211">
    <property type="entry name" value="ABC_TRANSPORTER_1"/>
    <property type="match status" value="1"/>
</dbReference>
<dbReference type="AlphaFoldDB" id="A0A1I5PF36"/>
<evidence type="ECO:0000256" key="8">
    <source>
        <dbReference type="ARBA" id="ARBA00038388"/>
    </source>
</evidence>
<reference evidence="11" key="1">
    <citation type="submission" date="2016-10" db="EMBL/GenBank/DDBJ databases">
        <authorList>
            <person name="Varghese N."/>
            <person name="Submissions S."/>
        </authorList>
    </citation>
    <scope>NUCLEOTIDE SEQUENCE [LARGE SCALE GENOMIC DNA]</scope>
    <source>
        <strain evidence="11">DSM 17834</strain>
    </source>
</reference>
<feature type="domain" description="ABC transporter" evidence="9">
    <location>
        <begin position="2"/>
        <end position="227"/>
    </location>
</feature>
<dbReference type="SMART" id="SM00382">
    <property type="entry name" value="AAA"/>
    <property type="match status" value="1"/>
</dbReference>
<accession>A0A1I5PF36</accession>
<dbReference type="CDD" id="cd03255">
    <property type="entry name" value="ABC_MJ0796_LolCDE_FtsE"/>
    <property type="match status" value="1"/>
</dbReference>
<dbReference type="GO" id="GO:1902495">
    <property type="term" value="C:transmembrane transporter complex"/>
    <property type="evidence" value="ECO:0007669"/>
    <property type="project" value="UniProtKB-ARBA"/>
</dbReference>
<dbReference type="Pfam" id="PF00005">
    <property type="entry name" value="ABC_tran"/>
    <property type="match status" value="1"/>
</dbReference>
<dbReference type="Gene3D" id="3.40.50.300">
    <property type="entry name" value="P-loop containing nucleotide triphosphate hydrolases"/>
    <property type="match status" value="1"/>
</dbReference>
<keyword evidence="7" id="KW-0472">Membrane</keyword>
<evidence type="ECO:0000313" key="11">
    <source>
        <dbReference type="Proteomes" id="UP000198784"/>
    </source>
</evidence>
<dbReference type="InterPro" id="IPR003439">
    <property type="entry name" value="ABC_transporter-like_ATP-bd"/>
</dbReference>
<protein>
    <submittedName>
        <fullName evidence="10">Putative ABC transport system ATP-binding protein</fullName>
    </submittedName>
</protein>
<keyword evidence="6 10" id="KW-0067">ATP-binding</keyword>
<dbReference type="InterPro" id="IPR015854">
    <property type="entry name" value="ABC_transpr_LolD-like"/>
</dbReference>